<dbReference type="SMART" id="SM00382">
    <property type="entry name" value="AAA"/>
    <property type="match status" value="2"/>
</dbReference>
<dbReference type="EMBL" id="MU006222">
    <property type="protein sequence ID" value="KAF2828779.1"/>
    <property type="molecule type" value="Genomic_DNA"/>
</dbReference>
<feature type="transmembrane region" description="Helical" evidence="10">
    <location>
        <begin position="879"/>
        <end position="899"/>
    </location>
</feature>
<dbReference type="SUPFAM" id="SSF90123">
    <property type="entry name" value="ABC transporter transmembrane region"/>
    <property type="match status" value="2"/>
</dbReference>
<feature type="transmembrane region" description="Helical" evidence="10">
    <location>
        <begin position="102"/>
        <end position="129"/>
    </location>
</feature>
<sequence length="1324" mass="144007">MQAPGPTAELESARIFMHNNTESSESQPLIDSDDGDFQEYPSVRRNSQWERHAEPSLATVQPQFTDLVAIRQTFVRQILGLNPFRTSYFTLYRALDDRGSRIILVLGILLAIAAGVPLPLIGVILGRIINNFPPAADELRALLYRLMSVAVCYFIVTWGWAVCWAVIGERVSRKLRERLLHRALGMDMAYFDTVSPDMTNILTEKTQTIQLGTSEKVGLFIASISYFISAFAVGFTLNPRLTGVMFVTVIPSMACVVIFGTKTVSKLSKQAAVYTEKAASVAESAIRGVQIVQAFGLFEQLSEEHVHHLRSALRVGVKKSMAGAIMLGSIYFVAYATNALAFWYGDRLRDGSAEAGTIYAVVFLILDASFVVGSFGPFIQTFAMSAAAGQSVLEVLDHPTTDIDVYSVKGKPALRSHFDQEIVLSAVTFVYPARPTLRILNEVNLRIIPGQVTGLVGPSGSGKSTITSLLMRFYDPTYGTISIGQNPLKAFNIESLREHMALVTQNPVLFTGTILENIKLGLRRPLSDDEALAKCMEAATEAHCDFIERLPDGFHTKIGSGPHSQLSGGQKQRITLARALAGDPALLLLDEFTSAMDGTSEAIVLDNLKRSSATKARTTIIIAHRLATVRNADRIIVMKDGVIEEEGQHEVLIQANGVYAELVGAQQFEKRGEASAAPSIFSGSRSIHKEQSHSGEGTEASSATGVAPTVEESPKLGAWQLIKRCVAMSRREYPAIVAGLVCSIFSGAVIIGEALLFGNLVELLNDTSNSDQLTSRIAFFCSLFVALAVVALLSHGIGKTAFGMVSENLVLRVRDVSFRTILEQDIAWFSKPGHSHHALMAKVNMDSGSISGLSGVILGTIFSITTSVVGGIILAHIVAWKIAIVLLAAVPVMLLAGFLRLRILAIAEEHHQTAYNDAAALASEAVSSMQIVAAFGLESHFLEGYRESIRKPYEEHLRFSILGNILLAFSLSVTYFVYSLAYWWGSKQVRNGNYSQKEFFIVLPALLFSAQAAGQLFSLAPEVTRAKAAAQSVFSLHDEKPTIITRLPPSKVSSNTNLAEQDQLLATSSAAYGTFGIRGELEFRGVSFCYESRPGVPALNSVSFLIRPGEYVAFVGRSGAGKSSTIHLIERFFDPTAGQVYLDGHDIRTESVQTHRARLALVEQEPDLFPGTVKFNISLGRRPGTEATDEQIMDAAKKCELHDFIMSLPEGYNTEVGAHGSKLSGGQRQRLAIARALIRDPEILLLDEATSQLDATTERDVKKAIAAASRGRTTIMIAHRLASVQHADRIFVFDAGRIVEQGRHDELVDLGGIYAGMVSAQELD</sequence>
<feature type="transmembrane region" description="Helical" evidence="10">
    <location>
        <begin position="243"/>
        <end position="261"/>
    </location>
</feature>
<evidence type="ECO:0000256" key="5">
    <source>
        <dbReference type="ARBA" id="ARBA00022741"/>
    </source>
</evidence>
<evidence type="ECO:0000256" key="4">
    <source>
        <dbReference type="ARBA" id="ARBA00022692"/>
    </source>
</evidence>
<dbReference type="CDD" id="cd03249">
    <property type="entry name" value="ABC_MTABC3_MDL1_MDL2"/>
    <property type="match status" value="1"/>
</dbReference>
<evidence type="ECO:0000259" key="12">
    <source>
        <dbReference type="PROSITE" id="PS50929"/>
    </source>
</evidence>
<dbReference type="GO" id="GO:0015421">
    <property type="term" value="F:ABC-type oligopeptide transporter activity"/>
    <property type="evidence" value="ECO:0007669"/>
    <property type="project" value="TreeGrafter"/>
</dbReference>
<keyword evidence="14" id="KW-1185">Reference proteome</keyword>
<dbReference type="Proteomes" id="UP000799424">
    <property type="component" value="Unassembled WGS sequence"/>
</dbReference>
<dbReference type="InterPro" id="IPR027417">
    <property type="entry name" value="P-loop_NTPase"/>
</dbReference>
<dbReference type="InterPro" id="IPR039421">
    <property type="entry name" value="Type_1_exporter"/>
</dbReference>
<feature type="transmembrane region" description="Helical" evidence="10">
    <location>
        <begin position="999"/>
        <end position="1017"/>
    </location>
</feature>
<keyword evidence="4 10" id="KW-0812">Transmembrane</keyword>
<dbReference type="GO" id="GO:0005743">
    <property type="term" value="C:mitochondrial inner membrane"/>
    <property type="evidence" value="ECO:0007669"/>
    <property type="project" value="TreeGrafter"/>
</dbReference>
<dbReference type="PANTHER" id="PTHR43394">
    <property type="entry name" value="ATP-DEPENDENT PERMEASE MDL1, MITOCHONDRIAL"/>
    <property type="match status" value="1"/>
</dbReference>
<feature type="transmembrane region" description="Helical" evidence="10">
    <location>
        <begin position="141"/>
        <end position="167"/>
    </location>
</feature>
<evidence type="ECO:0000256" key="3">
    <source>
        <dbReference type="ARBA" id="ARBA00022448"/>
    </source>
</evidence>
<feature type="transmembrane region" description="Helical" evidence="10">
    <location>
        <begin position="957"/>
        <end position="978"/>
    </location>
</feature>
<dbReference type="Pfam" id="PF00664">
    <property type="entry name" value="ABC_membrane"/>
    <property type="match status" value="2"/>
</dbReference>
<evidence type="ECO:0000256" key="1">
    <source>
        <dbReference type="ARBA" id="ARBA00004141"/>
    </source>
</evidence>
<evidence type="ECO:0000313" key="13">
    <source>
        <dbReference type="EMBL" id="KAF2828779.1"/>
    </source>
</evidence>
<dbReference type="CDD" id="cd18578">
    <property type="entry name" value="ABC_6TM_Pgp_ABCB1_D2_like"/>
    <property type="match status" value="1"/>
</dbReference>
<dbReference type="GO" id="GO:0090374">
    <property type="term" value="P:oligopeptide export from mitochondrion"/>
    <property type="evidence" value="ECO:0007669"/>
    <property type="project" value="TreeGrafter"/>
</dbReference>
<dbReference type="PROSITE" id="PS50893">
    <property type="entry name" value="ABC_TRANSPORTER_2"/>
    <property type="match status" value="2"/>
</dbReference>
<keyword evidence="7 10" id="KW-1133">Transmembrane helix</keyword>
<dbReference type="InterPro" id="IPR003439">
    <property type="entry name" value="ABC_transporter-like_ATP-bd"/>
</dbReference>
<dbReference type="Pfam" id="PF00005">
    <property type="entry name" value="ABC_tran"/>
    <property type="match status" value="2"/>
</dbReference>
<feature type="domain" description="ABC transmembrane type-1" evidence="12">
    <location>
        <begin position="737"/>
        <end position="1025"/>
    </location>
</feature>
<feature type="domain" description="ABC transporter" evidence="11">
    <location>
        <begin position="422"/>
        <end position="665"/>
    </location>
</feature>
<dbReference type="InterPro" id="IPR011527">
    <property type="entry name" value="ABC1_TM_dom"/>
</dbReference>
<keyword evidence="6" id="KW-0067">ATP-binding</keyword>
<dbReference type="GO" id="GO:0016887">
    <property type="term" value="F:ATP hydrolysis activity"/>
    <property type="evidence" value="ECO:0007669"/>
    <property type="project" value="InterPro"/>
</dbReference>
<feature type="domain" description="ABC transmembrane type-1" evidence="12">
    <location>
        <begin position="105"/>
        <end position="384"/>
    </location>
</feature>
<keyword evidence="8 10" id="KW-0472">Membrane</keyword>
<dbReference type="SUPFAM" id="SSF52540">
    <property type="entry name" value="P-loop containing nucleoside triphosphate hydrolases"/>
    <property type="match status" value="2"/>
</dbReference>
<dbReference type="InterPro" id="IPR003593">
    <property type="entry name" value="AAA+_ATPase"/>
</dbReference>
<dbReference type="InterPro" id="IPR017871">
    <property type="entry name" value="ABC_transporter-like_CS"/>
</dbReference>
<evidence type="ECO:0000256" key="8">
    <source>
        <dbReference type="ARBA" id="ARBA00023136"/>
    </source>
</evidence>
<evidence type="ECO:0000259" key="11">
    <source>
        <dbReference type="PROSITE" id="PS50893"/>
    </source>
</evidence>
<dbReference type="OrthoDB" id="6500128at2759"/>
<dbReference type="FunFam" id="3.40.50.300:FF:000967">
    <property type="entry name" value="ABC multidrug transporter mdr4"/>
    <property type="match status" value="2"/>
</dbReference>
<feature type="region of interest" description="Disordered" evidence="9">
    <location>
        <begin position="676"/>
        <end position="707"/>
    </location>
</feature>
<dbReference type="Gene3D" id="1.20.1560.10">
    <property type="entry name" value="ABC transporter type 1, transmembrane domain"/>
    <property type="match status" value="1"/>
</dbReference>
<feature type="transmembrane region" description="Helical" evidence="10">
    <location>
        <begin position="777"/>
        <end position="797"/>
    </location>
</feature>
<reference evidence="13" key="1">
    <citation type="journal article" date="2020" name="Stud. Mycol.">
        <title>101 Dothideomycetes genomes: a test case for predicting lifestyles and emergence of pathogens.</title>
        <authorList>
            <person name="Haridas S."/>
            <person name="Albert R."/>
            <person name="Binder M."/>
            <person name="Bloem J."/>
            <person name="Labutti K."/>
            <person name="Salamov A."/>
            <person name="Andreopoulos B."/>
            <person name="Baker S."/>
            <person name="Barry K."/>
            <person name="Bills G."/>
            <person name="Bluhm B."/>
            <person name="Cannon C."/>
            <person name="Castanera R."/>
            <person name="Culley D."/>
            <person name="Daum C."/>
            <person name="Ezra D."/>
            <person name="Gonzalez J."/>
            <person name="Henrissat B."/>
            <person name="Kuo A."/>
            <person name="Liang C."/>
            <person name="Lipzen A."/>
            <person name="Lutzoni F."/>
            <person name="Magnuson J."/>
            <person name="Mondo S."/>
            <person name="Nolan M."/>
            <person name="Ohm R."/>
            <person name="Pangilinan J."/>
            <person name="Park H.-J."/>
            <person name="Ramirez L."/>
            <person name="Alfaro M."/>
            <person name="Sun H."/>
            <person name="Tritt A."/>
            <person name="Yoshinaga Y."/>
            <person name="Zwiers L.-H."/>
            <person name="Turgeon B."/>
            <person name="Goodwin S."/>
            <person name="Spatafora J."/>
            <person name="Crous P."/>
            <person name="Grigoriev I."/>
        </authorList>
    </citation>
    <scope>NUCLEOTIDE SEQUENCE</scope>
    <source>
        <strain evidence="13">CBS 113818</strain>
    </source>
</reference>
<dbReference type="PROSITE" id="PS50929">
    <property type="entry name" value="ABC_TM1F"/>
    <property type="match status" value="2"/>
</dbReference>
<feature type="domain" description="ABC transporter" evidence="11">
    <location>
        <begin position="1081"/>
        <end position="1320"/>
    </location>
</feature>
<dbReference type="FunFam" id="1.20.1560.10:FF:000057">
    <property type="entry name" value="ABC multidrug transporter SitT"/>
    <property type="match status" value="1"/>
</dbReference>
<keyword evidence="3" id="KW-0813">Transport</keyword>
<name>A0A6A7A7R0_9PLEO</name>
<feature type="transmembrane region" description="Helical" evidence="10">
    <location>
        <begin position="357"/>
        <end position="379"/>
    </location>
</feature>
<organism evidence="13 14">
    <name type="scientific">Ophiobolus disseminans</name>
    <dbReference type="NCBI Taxonomy" id="1469910"/>
    <lineage>
        <taxon>Eukaryota</taxon>
        <taxon>Fungi</taxon>
        <taxon>Dikarya</taxon>
        <taxon>Ascomycota</taxon>
        <taxon>Pezizomycotina</taxon>
        <taxon>Dothideomycetes</taxon>
        <taxon>Pleosporomycetidae</taxon>
        <taxon>Pleosporales</taxon>
        <taxon>Pleosporineae</taxon>
        <taxon>Phaeosphaeriaceae</taxon>
        <taxon>Ophiobolus</taxon>
    </lineage>
</organism>
<evidence type="ECO:0000256" key="7">
    <source>
        <dbReference type="ARBA" id="ARBA00022989"/>
    </source>
</evidence>
<dbReference type="PROSITE" id="PS00211">
    <property type="entry name" value="ABC_TRANSPORTER_1"/>
    <property type="match status" value="2"/>
</dbReference>
<comment type="subcellular location">
    <subcellularLocation>
        <location evidence="1">Membrane</location>
        <topology evidence="1">Multi-pass membrane protein</topology>
    </subcellularLocation>
</comment>
<feature type="transmembrane region" description="Helical" evidence="10">
    <location>
        <begin position="217"/>
        <end position="237"/>
    </location>
</feature>
<feature type="transmembrane region" description="Helical" evidence="10">
    <location>
        <begin position="850"/>
        <end position="873"/>
    </location>
</feature>
<feature type="transmembrane region" description="Helical" evidence="10">
    <location>
        <begin position="733"/>
        <end position="757"/>
    </location>
</feature>
<evidence type="ECO:0000256" key="6">
    <source>
        <dbReference type="ARBA" id="ARBA00022840"/>
    </source>
</evidence>
<dbReference type="CDD" id="cd18577">
    <property type="entry name" value="ABC_6TM_Pgp_ABCB1_D1_like"/>
    <property type="match status" value="1"/>
</dbReference>
<evidence type="ECO:0000256" key="9">
    <source>
        <dbReference type="SAM" id="MobiDB-lite"/>
    </source>
</evidence>
<gene>
    <name evidence="13" type="ORF">CC86DRAFT_368916</name>
</gene>
<dbReference type="Gene3D" id="3.40.50.300">
    <property type="entry name" value="P-loop containing nucleotide triphosphate hydrolases"/>
    <property type="match status" value="2"/>
</dbReference>
<accession>A0A6A7A7R0</accession>
<comment type="similarity">
    <text evidence="2">Belongs to the ABC transporter superfamily. ABCB family. Multidrug resistance exporter (TC 3.A.1.201) subfamily.</text>
</comment>
<dbReference type="InterPro" id="IPR036640">
    <property type="entry name" value="ABC1_TM_sf"/>
</dbReference>
<evidence type="ECO:0000256" key="2">
    <source>
        <dbReference type="ARBA" id="ARBA00007577"/>
    </source>
</evidence>
<feature type="transmembrane region" description="Helical" evidence="10">
    <location>
        <begin position="324"/>
        <end position="345"/>
    </location>
</feature>
<proteinExistence type="inferred from homology"/>
<dbReference type="GO" id="GO:0005524">
    <property type="term" value="F:ATP binding"/>
    <property type="evidence" value="ECO:0007669"/>
    <property type="project" value="UniProtKB-KW"/>
</dbReference>
<keyword evidence="5" id="KW-0547">Nucleotide-binding</keyword>
<dbReference type="PANTHER" id="PTHR43394:SF18">
    <property type="entry name" value="ABC TRANSPORTER B FAMILY MEMBER 11-LIKE"/>
    <property type="match status" value="1"/>
</dbReference>
<protein>
    <submittedName>
        <fullName evidence="13">Leptomycin B resistance protein pmd1</fullName>
    </submittedName>
</protein>
<evidence type="ECO:0000313" key="14">
    <source>
        <dbReference type="Proteomes" id="UP000799424"/>
    </source>
</evidence>
<evidence type="ECO:0000256" key="10">
    <source>
        <dbReference type="SAM" id="Phobius"/>
    </source>
</evidence>